<protein>
    <submittedName>
        <fullName evidence="1">Uncharacterized protein</fullName>
    </submittedName>
</protein>
<keyword evidence="2" id="KW-1185">Reference proteome</keyword>
<sequence>MRASWFMAYRSMRHTIVSSHWPLLSPAFLASPSLRKIGMKNVVYVSKSLIPSTTVTKAYIKLPAQVLRMLRQEASGRVWKSIQSLGVDLPDHVMRKVTRRFDGMTPMERLIEEDASRIGQGQERSAVRHR</sequence>
<dbReference type="AlphaFoldDB" id="A0A9P8RUA1"/>
<evidence type="ECO:0000313" key="2">
    <source>
        <dbReference type="Proteomes" id="UP000750711"/>
    </source>
</evidence>
<reference evidence="1" key="1">
    <citation type="submission" date="2021-03" db="EMBL/GenBank/DDBJ databases">
        <title>Comparative genomics and phylogenomic investigation of the class Geoglossomycetes provide insights into ecological specialization and systematics.</title>
        <authorList>
            <person name="Melie T."/>
            <person name="Pirro S."/>
            <person name="Miller A.N."/>
            <person name="Quandt A."/>
        </authorList>
    </citation>
    <scope>NUCLEOTIDE SEQUENCE</scope>
    <source>
        <strain evidence="1">CAQ_001_2017</strain>
    </source>
</reference>
<proteinExistence type="predicted"/>
<gene>
    <name evidence="1" type="ORF">GP486_000111</name>
</gene>
<comment type="caution">
    <text evidence="1">The sequence shown here is derived from an EMBL/GenBank/DDBJ whole genome shotgun (WGS) entry which is preliminary data.</text>
</comment>
<name>A0A9P8RUA1_9PEZI</name>
<accession>A0A9P8RUA1</accession>
<dbReference type="Proteomes" id="UP000750711">
    <property type="component" value="Unassembled WGS sequence"/>
</dbReference>
<organism evidence="1 2">
    <name type="scientific">Trichoglossum hirsutum</name>
    <dbReference type="NCBI Taxonomy" id="265104"/>
    <lineage>
        <taxon>Eukaryota</taxon>
        <taxon>Fungi</taxon>
        <taxon>Dikarya</taxon>
        <taxon>Ascomycota</taxon>
        <taxon>Pezizomycotina</taxon>
        <taxon>Geoglossomycetes</taxon>
        <taxon>Geoglossales</taxon>
        <taxon>Geoglossaceae</taxon>
        <taxon>Trichoglossum</taxon>
    </lineage>
</organism>
<evidence type="ECO:0000313" key="1">
    <source>
        <dbReference type="EMBL" id="KAH0566493.1"/>
    </source>
</evidence>
<dbReference type="EMBL" id="JAGHQM010000005">
    <property type="protein sequence ID" value="KAH0566493.1"/>
    <property type="molecule type" value="Genomic_DNA"/>
</dbReference>